<comment type="caution">
    <text evidence="2">The sequence shown here is derived from an EMBL/GenBank/DDBJ whole genome shotgun (WGS) entry which is preliminary data.</text>
</comment>
<feature type="transmembrane region" description="Helical" evidence="1">
    <location>
        <begin position="185"/>
        <end position="205"/>
    </location>
</feature>
<feature type="transmembrane region" description="Helical" evidence="1">
    <location>
        <begin position="263"/>
        <end position="283"/>
    </location>
</feature>
<proteinExistence type="predicted"/>
<gene>
    <name evidence="2" type="ORF">F6B43_18860</name>
</gene>
<feature type="transmembrane region" description="Helical" evidence="1">
    <location>
        <begin position="131"/>
        <end position="155"/>
    </location>
</feature>
<dbReference type="Proteomes" id="UP000325827">
    <property type="component" value="Unassembled WGS sequence"/>
</dbReference>
<keyword evidence="1" id="KW-0472">Membrane</keyword>
<keyword evidence="1" id="KW-0812">Transmembrane</keyword>
<reference evidence="3" key="1">
    <citation type="submission" date="2019-09" db="EMBL/GenBank/DDBJ databases">
        <title>Mumia zhuanghuii sp. nov. isolated from the intestinal contents of plateau pika (Ochotona curzoniae) in the Qinghai-Tibet plateau of China.</title>
        <authorList>
            <person name="Tian Z."/>
        </authorList>
    </citation>
    <scope>NUCLEOTIDE SEQUENCE [LARGE SCALE GENOMIC DNA]</scope>
    <source>
        <strain evidence="3">JCM 30598</strain>
    </source>
</reference>
<keyword evidence="3" id="KW-1185">Reference proteome</keyword>
<organism evidence="2 3">
    <name type="scientific">Microbacterium rhizomatis</name>
    <dbReference type="NCBI Taxonomy" id="1631477"/>
    <lineage>
        <taxon>Bacteria</taxon>
        <taxon>Bacillati</taxon>
        <taxon>Actinomycetota</taxon>
        <taxon>Actinomycetes</taxon>
        <taxon>Micrococcales</taxon>
        <taxon>Microbacteriaceae</taxon>
        <taxon>Microbacterium</taxon>
    </lineage>
</organism>
<dbReference type="RefSeq" id="WP_150450572.1">
    <property type="nucleotide sequence ID" value="NZ_VYSA01000007.1"/>
</dbReference>
<protein>
    <submittedName>
        <fullName evidence="2">Uncharacterized protein</fullName>
    </submittedName>
</protein>
<evidence type="ECO:0000313" key="2">
    <source>
        <dbReference type="EMBL" id="KAA9104741.1"/>
    </source>
</evidence>
<accession>A0A5J5IWQ3</accession>
<name>A0A5J5IWQ3_9MICO</name>
<evidence type="ECO:0000256" key="1">
    <source>
        <dbReference type="SAM" id="Phobius"/>
    </source>
</evidence>
<evidence type="ECO:0000313" key="3">
    <source>
        <dbReference type="Proteomes" id="UP000325827"/>
    </source>
</evidence>
<dbReference type="EMBL" id="VYSA01000007">
    <property type="protein sequence ID" value="KAA9104741.1"/>
    <property type="molecule type" value="Genomic_DNA"/>
</dbReference>
<feature type="transmembrane region" description="Helical" evidence="1">
    <location>
        <begin position="289"/>
        <end position="310"/>
    </location>
</feature>
<sequence>MDPTAIIDSYVADVMRHLPRRQRTDVALELRSLLDDELAGRAADAGRPADSSLAMQLLTTFGAPRDVADRYRPAGFTIIRPSDAPRFTWIALGGVALIWAITLPAIMLGVIPVTGWDYGANTWWGRLTVWWLGPGIGALWWPGAVITYTLIGALAEHRRESRPKAWTPTPPQTIDRDLISRPGTVGAIAAGVLGATVVIALPWLASWAPWLPEPAITALTLDPDFLQWRAPWILPLWAADLILYVIVLITGRWTVPTLRTRSLLSLAGAGLLLWWSLVGPVFVSPTTDTTARILLAALAVLTATDAVLAFRRSKSTSRNRSFPAMH</sequence>
<feature type="transmembrane region" description="Helical" evidence="1">
    <location>
        <begin position="232"/>
        <end position="251"/>
    </location>
</feature>
<dbReference type="AlphaFoldDB" id="A0A5J5IWQ3"/>
<dbReference type="OrthoDB" id="5056410at2"/>
<feature type="transmembrane region" description="Helical" evidence="1">
    <location>
        <begin position="87"/>
        <end position="111"/>
    </location>
</feature>
<keyword evidence="1" id="KW-1133">Transmembrane helix</keyword>